<protein>
    <submittedName>
        <fullName evidence="1">Uncharacterized protein</fullName>
    </submittedName>
</protein>
<keyword evidence="2" id="KW-1185">Reference proteome</keyword>
<name>A0ABX2RTY9_9ACTN</name>
<reference evidence="1 2" key="1">
    <citation type="submission" date="2020-07" db="EMBL/GenBank/DDBJ databases">
        <title>Sequencing the genomes of 1000 actinobacteria strains.</title>
        <authorList>
            <person name="Klenk H.-P."/>
        </authorList>
    </citation>
    <scope>NUCLEOTIDE SEQUENCE [LARGE SCALE GENOMIC DNA]</scope>
    <source>
        <strain evidence="1 2">DSM 43814</strain>
    </source>
</reference>
<dbReference type="Proteomes" id="UP000631553">
    <property type="component" value="Unassembled WGS sequence"/>
</dbReference>
<sequence length="35" mass="3818">MNIGIHDAFVPHTDADAALALRDSTGTLIRINELR</sequence>
<organism evidence="1 2">
    <name type="scientific">Micromonospora purpureochromogenes</name>
    <dbReference type="NCBI Taxonomy" id="47872"/>
    <lineage>
        <taxon>Bacteria</taxon>
        <taxon>Bacillati</taxon>
        <taxon>Actinomycetota</taxon>
        <taxon>Actinomycetes</taxon>
        <taxon>Micromonosporales</taxon>
        <taxon>Micromonosporaceae</taxon>
        <taxon>Micromonospora</taxon>
    </lineage>
</organism>
<dbReference type="EMBL" id="JACCCQ010000001">
    <property type="protein sequence ID" value="NYF58724.1"/>
    <property type="molecule type" value="Genomic_DNA"/>
</dbReference>
<gene>
    <name evidence="1" type="ORF">HDA35_004555</name>
</gene>
<evidence type="ECO:0000313" key="1">
    <source>
        <dbReference type="EMBL" id="NYF58724.1"/>
    </source>
</evidence>
<accession>A0ABX2RTY9</accession>
<comment type="caution">
    <text evidence="1">The sequence shown here is derived from an EMBL/GenBank/DDBJ whole genome shotgun (WGS) entry which is preliminary data.</text>
</comment>
<proteinExistence type="predicted"/>
<evidence type="ECO:0000313" key="2">
    <source>
        <dbReference type="Proteomes" id="UP000631553"/>
    </source>
</evidence>